<proteinExistence type="predicted"/>
<organism evidence="3 4">
    <name type="scientific">Streptococcus rupicaprae</name>
    <dbReference type="NCBI Taxonomy" id="759619"/>
    <lineage>
        <taxon>Bacteria</taxon>
        <taxon>Bacillati</taxon>
        <taxon>Bacillota</taxon>
        <taxon>Bacilli</taxon>
        <taxon>Lactobacillales</taxon>
        <taxon>Streptococcaceae</taxon>
        <taxon>Streptococcus</taxon>
    </lineage>
</organism>
<evidence type="ECO:0000256" key="2">
    <source>
        <dbReference type="SAM" id="Phobius"/>
    </source>
</evidence>
<feature type="compositionally biased region" description="Polar residues" evidence="1">
    <location>
        <begin position="80"/>
        <end position="93"/>
    </location>
</feature>
<sequence>MEAITIPTIGELFLAIVTIICGIGQALPELVIVEGIIKQPIGIIPHMPSSIQALASMLGLIVGQTSLVFRGSGKERQQAKKSSSSLSYIKAQT</sequence>
<gene>
    <name evidence="3" type="ORF">ABID29_001088</name>
</gene>
<feature type="transmembrane region" description="Helical" evidence="2">
    <location>
        <begin position="12"/>
        <end position="37"/>
    </location>
</feature>
<feature type="region of interest" description="Disordered" evidence="1">
    <location>
        <begin position="73"/>
        <end position="93"/>
    </location>
</feature>
<accession>A0ABV2FHR8</accession>
<protein>
    <submittedName>
        <fullName evidence="3">Uncharacterized protein</fullName>
    </submittedName>
</protein>
<dbReference type="Proteomes" id="UP001549122">
    <property type="component" value="Unassembled WGS sequence"/>
</dbReference>
<dbReference type="EMBL" id="JBEPLO010000010">
    <property type="protein sequence ID" value="MET3557975.1"/>
    <property type="molecule type" value="Genomic_DNA"/>
</dbReference>
<name>A0ABV2FHR8_9STRE</name>
<keyword evidence="2" id="KW-0812">Transmembrane</keyword>
<evidence type="ECO:0000313" key="3">
    <source>
        <dbReference type="EMBL" id="MET3557975.1"/>
    </source>
</evidence>
<reference evidence="3 4" key="1">
    <citation type="submission" date="2024-06" db="EMBL/GenBank/DDBJ databases">
        <title>Genomic Encyclopedia of Type Strains, Phase IV (KMG-IV): sequencing the most valuable type-strain genomes for metagenomic binning, comparative biology and taxonomic classification.</title>
        <authorList>
            <person name="Goeker M."/>
        </authorList>
    </citation>
    <scope>NUCLEOTIDE SEQUENCE [LARGE SCALE GENOMIC DNA]</scope>
    <source>
        <strain evidence="3 4">DSM 28303</strain>
    </source>
</reference>
<keyword evidence="4" id="KW-1185">Reference proteome</keyword>
<feature type="transmembrane region" description="Helical" evidence="2">
    <location>
        <begin position="49"/>
        <end position="69"/>
    </location>
</feature>
<comment type="caution">
    <text evidence="3">The sequence shown here is derived from an EMBL/GenBank/DDBJ whole genome shotgun (WGS) entry which is preliminary data.</text>
</comment>
<keyword evidence="2" id="KW-0472">Membrane</keyword>
<evidence type="ECO:0000256" key="1">
    <source>
        <dbReference type="SAM" id="MobiDB-lite"/>
    </source>
</evidence>
<evidence type="ECO:0000313" key="4">
    <source>
        <dbReference type="Proteomes" id="UP001549122"/>
    </source>
</evidence>
<keyword evidence="2" id="KW-1133">Transmembrane helix</keyword>